<dbReference type="Proteomes" id="UP000750711">
    <property type="component" value="Unassembled WGS sequence"/>
</dbReference>
<evidence type="ECO:0000259" key="2">
    <source>
        <dbReference type="Pfam" id="PF20237"/>
    </source>
</evidence>
<gene>
    <name evidence="3" type="ORF">GP486_000300</name>
</gene>
<name>A0A9P8LJ21_9PEZI</name>
<organism evidence="3 4">
    <name type="scientific">Trichoglossum hirsutum</name>
    <dbReference type="NCBI Taxonomy" id="265104"/>
    <lineage>
        <taxon>Eukaryota</taxon>
        <taxon>Fungi</taxon>
        <taxon>Dikarya</taxon>
        <taxon>Ascomycota</taxon>
        <taxon>Pezizomycotina</taxon>
        <taxon>Geoglossomycetes</taxon>
        <taxon>Geoglossales</taxon>
        <taxon>Geoglossaceae</taxon>
        <taxon>Trichoglossum</taxon>
    </lineage>
</organism>
<keyword evidence="1" id="KW-0812">Transmembrane</keyword>
<feature type="transmembrane region" description="Helical" evidence="1">
    <location>
        <begin position="189"/>
        <end position="209"/>
    </location>
</feature>
<evidence type="ECO:0000313" key="3">
    <source>
        <dbReference type="EMBL" id="KAH0566300.1"/>
    </source>
</evidence>
<keyword evidence="4" id="KW-1185">Reference proteome</keyword>
<keyword evidence="1" id="KW-1133">Transmembrane helix</keyword>
<dbReference type="Pfam" id="PF20237">
    <property type="entry name" value="DUF6594"/>
    <property type="match status" value="1"/>
</dbReference>
<feature type="domain" description="DUF6594" evidence="2">
    <location>
        <begin position="2"/>
        <end position="228"/>
    </location>
</feature>
<sequence>MKALLHMQAELTILESQYESIVEEDIESGKHERLSVYRMRRESNIQWRTAKEARKLLKEYHQLSKLKCVDDKHYQALQKYLRIPEGVNNFLGGREANPWSEKNRSDLVTLSSQHAEEDLLTRWVFGTLFYWLHEHLLRRIKNPVNREKTMFGYPDEVVLAVADFLAAAISGLLPVLSIVTLYLLKNPVAKIGAIISLDIIFVLALIVTTKCRRVELFAATVAFSAVQVVFLATTSYAVPAPTSS</sequence>
<proteinExistence type="predicted"/>
<dbReference type="EMBL" id="JAGHQM010000017">
    <property type="protein sequence ID" value="KAH0566300.1"/>
    <property type="molecule type" value="Genomic_DNA"/>
</dbReference>
<dbReference type="PANTHER" id="PTHR34502:SF5">
    <property type="entry name" value="DUF6594 DOMAIN-CONTAINING PROTEIN"/>
    <property type="match status" value="1"/>
</dbReference>
<evidence type="ECO:0000313" key="4">
    <source>
        <dbReference type="Proteomes" id="UP000750711"/>
    </source>
</evidence>
<feature type="transmembrane region" description="Helical" evidence="1">
    <location>
        <begin position="157"/>
        <end position="183"/>
    </location>
</feature>
<keyword evidence="1" id="KW-0472">Membrane</keyword>
<feature type="transmembrane region" description="Helical" evidence="1">
    <location>
        <begin position="216"/>
        <end position="238"/>
    </location>
</feature>
<accession>A0A9P8LJ21</accession>
<dbReference type="InterPro" id="IPR046529">
    <property type="entry name" value="DUF6594"/>
</dbReference>
<comment type="caution">
    <text evidence="3">The sequence shown here is derived from an EMBL/GenBank/DDBJ whole genome shotgun (WGS) entry which is preliminary data.</text>
</comment>
<evidence type="ECO:0000256" key="1">
    <source>
        <dbReference type="SAM" id="Phobius"/>
    </source>
</evidence>
<dbReference type="AlphaFoldDB" id="A0A9P8LJ21"/>
<dbReference type="PANTHER" id="PTHR34502">
    <property type="entry name" value="DUF6594 DOMAIN-CONTAINING PROTEIN-RELATED"/>
    <property type="match status" value="1"/>
</dbReference>
<reference evidence="3" key="1">
    <citation type="submission" date="2021-03" db="EMBL/GenBank/DDBJ databases">
        <title>Comparative genomics and phylogenomic investigation of the class Geoglossomycetes provide insights into ecological specialization and systematics.</title>
        <authorList>
            <person name="Melie T."/>
            <person name="Pirro S."/>
            <person name="Miller A.N."/>
            <person name="Quandt A."/>
        </authorList>
    </citation>
    <scope>NUCLEOTIDE SEQUENCE</scope>
    <source>
        <strain evidence="3">CAQ_001_2017</strain>
    </source>
</reference>
<protein>
    <recommendedName>
        <fullName evidence="2">DUF6594 domain-containing protein</fullName>
    </recommendedName>
</protein>